<dbReference type="AlphaFoldDB" id="A0A0M8ZYR1"/>
<accession>A0A0M8ZYR1</accession>
<evidence type="ECO:0000313" key="2">
    <source>
        <dbReference type="Proteomes" id="UP000053105"/>
    </source>
</evidence>
<gene>
    <name evidence="1" type="ORF">WN51_01407</name>
</gene>
<name>A0A0M8ZYR1_9HYME</name>
<protein>
    <submittedName>
        <fullName evidence="1">Uncharacterized protein</fullName>
    </submittedName>
</protein>
<dbReference type="EMBL" id="KQ435821">
    <property type="protein sequence ID" value="KOX72309.1"/>
    <property type="molecule type" value="Genomic_DNA"/>
</dbReference>
<proteinExistence type="predicted"/>
<reference evidence="1 2" key="1">
    <citation type="submission" date="2015-07" db="EMBL/GenBank/DDBJ databases">
        <title>The genome of Melipona quadrifasciata.</title>
        <authorList>
            <person name="Pan H."/>
            <person name="Kapheim K."/>
        </authorList>
    </citation>
    <scope>NUCLEOTIDE SEQUENCE [LARGE SCALE GENOMIC DNA]</scope>
    <source>
        <strain evidence="1">0111107301</strain>
        <tissue evidence="1">Whole body</tissue>
    </source>
</reference>
<keyword evidence="2" id="KW-1185">Reference proteome</keyword>
<evidence type="ECO:0000313" key="1">
    <source>
        <dbReference type="EMBL" id="KOX72309.1"/>
    </source>
</evidence>
<organism evidence="1 2">
    <name type="scientific">Melipona quadrifasciata</name>
    <dbReference type="NCBI Taxonomy" id="166423"/>
    <lineage>
        <taxon>Eukaryota</taxon>
        <taxon>Metazoa</taxon>
        <taxon>Ecdysozoa</taxon>
        <taxon>Arthropoda</taxon>
        <taxon>Hexapoda</taxon>
        <taxon>Insecta</taxon>
        <taxon>Pterygota</taxon>
        <taxon>Neoptera</taxon>
        <taxon>Endopterygota</taxon>
        <taxon>Hymenoptera</taxon>
        <taxon>Apocrita</taxon>
        <taxon>Aculeata</taxon>
        <taxon>Apoidea</taxon>
        <taxon>Anthophila</taxon>
        <taxon>Apidae</taxon>
        <taxon>Melipona</taxon>
    </lineage>
</organism>
<dbReference type="Proteomes" id="UP000053105">
    <property type="component" value="Unassembled WGS sequence"/>
</dbReference>
<sequence length="158" mass="17895">MKSKQKANAHKLFKAGENKVINVTTKFSERERQSADVAELNAAPERRRKEGVVPEMYRRRNYAAAKKTNRVSFSEEAFKNAGFAGDQANPNFQTVAGGGGYYGMLREGQTYNQQRDITKEQCNTSAIVRSNFLIIEKLLTRVTLALTFENERIVSLIR</sequence>